<dbReference type="InterPro" id="IPR036291">
    <property type="entry name" value="NAD(P)-bd_dom_sf"/>
</dbReference>
<proteinExistence type="inferred from homology"/>
<dbReference type="FunFam" id="3.40.50.720:FF:000173">
    <property type="entry name" value="3-oxoacyl-[acyl-carrier protein] reductase"/>
    <property type="match status" value="1"/>
</dbReference>
<protein>
    <submittedName>
        <fullName evidence="4">Beta-ketoacyl-ACP reductase</fullName>
    </submittedName>
</protein>
<reference evidence="4 5" key="1">
    <citation type="submission" date="2015-10" db="EMBL/GenBank/DDBJ databases">
        <title>Draft genome sequence of Streptomyces curacoi DSM 40107, type strain for the species Streptomyces curacoi.</title>
        <authorList>
            <person name="Ruckert C."/>
            <person name="Winkler A."/>
            <person name="Kalinowski J."/>
            <person name="Kampfer P."/>
            <person name="Glaeser S."/>
        </authorList>
    </citation>
    <scope>NUCLEOTIDE SEQUENCE [LARGE SCALE GENOMIC DNA]</scope>
    <source>
        <strain evidence="4 5">DSM 40107</strain>
    </source>
</reference>
<dbReference type="InterPro" id="IPR057326">
    <property type="entry name" value="KR_dom"/>
</dbReference>
<dbReference type="Gene3D" id="3.40.50.720">
    <property type="entry name" value="NAD(P)-binding Rossmann-like Domain"/>
    <property type="match status" value="1"/>
</dbReference>
<evidence type="ECO:0000256" key="2">
    <source>
        <dbReference type="ARBA" id="ARBA00023002"/>
    </source>
</evidence>
<organism evidence="4 5">
    <name type="scientific">Streptomyces curacoi</name>
    <dbReference type="NCBI Taxonomy" id="146536"/>
    <lineage>
        <taxon>Bacteria</taxon>
        <taxon>Bacillati</taxon>
        <taxon>Actinomycetota</taxon>
        <taxon>Actinomycetes</taxon>
        <taxon>Kitasatosporales</taxon>
        <taxon>Streptomycetaceae</taxon>
        <taxon>Streptomyces</taxon>
    </lineage>
</organism>
<evidence type="ECO:0000313" key="5">
    <source>
        <dbReference type="Proteomes" id="UP000054024"/>
    </source>
</evidence>
<dbReference type="Proteomes" id="UP000054024">
    <property type="component" value="Unassembled WGS sequence"/>
</dbReference>
<evidence type="ECO:0000256" key="1">
    <source>
        <dbReference type="ARBA" id="ARBA00006484"/>
    </source>
</evidence>
<comment type="caution">
    <text evidence="4">The sequence shown here is derived from an EMBL/GenBank/DDBJ whole genome shotgun (WGS) entry which is preliminary data.</text>
</comment>
<dbReference type="SUPFAM" id="SSF51735">
    <property type="entry name" value="NAD(P)-binding Rossmann-fold domains"/>
    <property type="match status" value="1"/>
</dbReference>
<dbReference type="RefSeq" id="WP_062148115.1">
    <property type="nucleotide sequence ID" value="NZ_KQ947986.1"/>
</dbReference>
<dbReference type="InterPro" id="IPR020904">
    <property type="entry name" value="Sc_DH/Rdtase_CS"/>
</dbReference>
<dbReference type="EMBL" id="LMWJ01000007">
    <property type="protein sequence ID" value="KUM78458.1"/>
    <property type="molecule type" value="Genomic_DNA"/>
</dbReference>
<dbReference type="AlphaFoldDB" id="A0A117PEY2"/>
<accession>A0A117PEY2</accession>
<dbReference type="Pfam" id="PF13561">
    <property type="entry name" value="adh_short_C2"/>
    <property type="match status" value="1"/>
</dbReference>
<dbReference type="NCBIfam" id="NF009466">
    <property type="entry name" value="PRK12826.1-2"/>
    <property type="match status" value="1"/>
</dbReference>
<dbReference type="PRINTS" id="PR00080">
    <property type="entry name" value="SDRFAMILY"/>
</dbReference>
<keyword evidence="2" id="KW-0560">Oxidoreductase</keyword>
<evidence type="ECO:0000259" key="3">
    <source>
        <dbReference type="SMART" id="SM00822"/>
    </source>
</evidence>
<dbReference type="STRING" id="146536.AQI70_13405"/>
<dbReference type="OrthoDB" id="286404at2"/>
<comment type="similarity">
    <text evidence="1">Belongs to the short-chain dehydrogenases/reductases (SDR) family.</text>
</comment>
<dbReference type="PANTHER" id="PTHR42760:SF133">
    <property type="entry name" value="3-OXOACYL-[ACYL-CARRIER-PROTEIN] REDUCTASE"/>
    <property type="match status" value="1"/>
</dbReference>
<gene>
    <name evidence="4" type="ORF">AQI70_13405</name>
</gene>
<dbReference type="GO" id="GO:0016616">
    <property type="term" value="F:oxidoreductase activity, acting on the CH-OH group of donors, NAD or NADP as acceptor"/>
    <property type="evidence" value="ECO:0007669"/>
    <property type="project" value="UniProtKB-ARBA"/>
</dbReference>
<keyword evidence="5" id="KW-1185">Reference proteome</keyword>
<name>A0A117PEY2_9ACTN</name>
<dbReference type="NCBIfam" id="NF005559">
    <property type="entry name" value="PRK07231.1"/>
    <property type="match status" value="1"/>
</dbReference>
<dbReference type="InterPro" id="IPR002347">
    <property type="entry name" value="SDR_fam"/>
</dbReference>
<dbReference type="PROSITE" id="PS00061">
    <property type="entry name" value="ADH_SHORT"/>
    <property type="match status" value="1"/>
</dbReference>
<dbReference type="PRINTS" id="PR00081">
    <property type="entry name" value="GDHRDH"/>
</dbReference>
<dbReference type="SMART" id="SM00822">
    <property type="entry name" value="PKS_KR"/>
    <property type="match status" value="1"/>
</dbReference>
<feature type="domain" description="Ketoreductase" evidence="3">
    <location>
        <begin position="7"/>
        <end position="192"/>
    </location>
</feature>
<evidence type="ECO:0000313" key="4">
    <source>
        <dbReference type="EMBL" id="KUM78458.1"/>
    </source>
</evidence>
<dbReference type="PANTHER" id="PTHR42760">
    <property type="entry name" value="SHORT-CHAIN DEHYDROGENASES/REDUCTASES FAMILY MEMBER"/>
    <property type="match status" value="1"/>
</dbReference>
<sequence>MSELKGQIVLVTGATKGIGLAVATELARCGATVLMNHRGKPEQALDALEQVREISQDAHLLRADIADASDVERMFRQIRADHGRLDAFVNNAGITLDGYALMMGEAKWRKVIDTNLTGAFLCTRAAARLMARRRTGSIVTVSSTSALSPPAGQANYAAAKAGGIALTKALAKELGSYGIRVNCVIPGFIDTSMTRQMPPERLEENLRHVPLGRIGRPEEVASVVKFLLSDASTYVTGSSVVVDGGLVC</sequence>